<organism evidence="1 2">
    <name type="scientific">Acinetobacter bouvetii</name>
    <dbReference type="NCBI Taxonomy" id="202951"/>
    <lineage>
        <taxon>Bacteria</taxon>
        <taxon>Pseudomonadati</taxon>
        <taxon>Pseudomonadota</taxon>
        <taxon>Gammaproteobacteria</taxon>
        <taxon>Moraxellales</taxon>
        <taxon>Moraxellaceae</taxon>
        <taxon>Acinetobacter</taxon>
    </lineage>
</organism>
<proteinExistence type="predicted"/>
<evidence type="ECO:0000313" key="2">
    <source>
        <dbReference type="Proteomes" id="UP000489961"/>
    </source>
</evidence>
<accession>A0A811GIA3</accession>
<gene>
    <name evidence="1" type="ORF">SFB21_1482</name>
</gene>
<dbReference type="Proteomes" id="UP000489961">
    <property type="component" value="Unassembled WGS sequence"/>
</dbReference>
<dbReference type="EMBL" id="CADDTS010000025">
    <property type="protein sequence ID" value="CAB1214197.1"/>
    <property type="molecule type" value="Genomic_DNA"/>
</dbReference>
<reference evidence="1 2" key="1">
    <citation type="submission" date="2020-02" db="EMBL/GenBank/DDBJ databases">
        <authorList>
            <person name="Chaudhuri R."/>
        </authorList>
    </citation>
    <scope>NUCLEOTIDE SEQUENCE [LARGE SCALE GENOMIC DNA]</scope>
    <source>
        <strain evidence="1">SFB21</strain>
    </source>
</reference>
<comment type="caution">
    <text evidence="1">The sequence shown here is derived from an EMBL/GenBank/DDBJ whole genome shotgun (WGS) entry which is preliminary data.</text>
</comment>
<evidence type="ECO:0000313" key="1">
    <source>
        <dbReference type="EMBL" id="CAB1214197.1"/>
    </source>
</evidence>
<name>A0A811GIA3_9GAMM</name>
<sequence>MGDEKKMIGHQRDIFTALGIDIWVPKDAACQKMPSSSIWRDQSAPEYPTEIVVVNTPLPVEVKHEQPALNSIQPPTVVISTTEEQIEAVAEVIEQRPALQIPAFQLQAFGLPHCVIVVDATEISAEQQQLWNNIQQALQAEYYELQWPFALMNFQDGRGAESYVQGFLDAISIDKNIIFLGQSAYFTHAKSISLAGLQDMLDQPLLKKRLWQFMQKRHPDTEGT</sequence>
<dbReference type="AlphaFoldDB" id="A0A811GIA3"/>
<protein>
    <submittedName>
        <fullName evidence="1">Uncharacterized protein</fullName>
    </submittedName>
</protein>